<dbReference type="InterPro" id="IPR036890">
    <property type="entry name" value="HATPase_C_sf"/>
</dbReference>
<dbReference type="Pfam" id="PF00512">
    <property type="entry name" value="HisKA"/>
    <property type="match status" value="1"/>
</dbReference>
<evidence type="ECO:0000256" key="11">
    <source>
        <dbReference type="ARBA" id="ARBA00022989"/>
    </source>
</evidence>
<dbReference type="EC" id="2.7.13.3" evidence="3"/>
<protein>
    <recommendedName>
        <fullName evidence="3">histidine kinase</fullName>
        <ecNumber evidence="3">2.7.13.3</ecNumber>
    </recommendedName>
</protein>
<keyword evidence="7 14" id="KW-0812">Transmembrane</keyword>
<evidence type="ECO:0000256" key="13">
    <source>
        <dbReference type="ARBA" id="ARBA00023136"/>
    </source>
</evidence>
<comment type="catalytic activity">
    <reaction evidence="1">
        <text>ATP + protein L-histidine = ADP + protein N-phospho-L-histidine.</text>
        <dbReference type="EC" id="2.7.13.3"/>
    </reaction>
</comment>
<dbReference type="PROSITE" id="PS50109">
    <property type="entry name" value="HIS_KIN"/>
    <property type="match status" value="1"/>
</dbReference>
<evidence type="ECO:0000256" key="10">
    <source>
        <dbReference type="ARBA" id="ARBA00022840"/>
    </source>
</evidence>
<keyword evidence="4" id="KW-1003">Cell membrane</keyword>
<dbReference type="PRINTS" id="PR00344">
    <property type="entry name" value="BCTRLSENSOR"/>
</dbReference>
<keyword evidence="6" id="KW-0808">Transferase</keyword>
<dbReference type="GO" id="GO:0000155">
    <property type="term" value="F:phosphorelay sensor kinase activity"/>
    <property type="evidence" value="ECO:0007669"/>
    <property type="project" value="InterPro"/>
</dbReference>
<dbReference type="Gene3D" id="3.30.565.10">
    <property type="entry name" value="Histidine kinase-like ATPase, C-terminal domain"/>
    <property type="match status" value="1"/>
</dbReference>
<evidence type="ECO:0000256" key="3">
    <source>
        <dbReference type="ARBA" id="ARBA00012438"/>
    </source>
</evidence>
<comment type="subcellular location">
    <subcellularLocation>
        <location evidence="2">Cell membrane</location>
        <topology evidence="2">Multi-pass membrane protein</topology>
    </subcellularLocation>
</comment>
<evidence type="ECO:0000256" key="7">
    <source>
        <dbReference type="ARBA" id="ARBA00022692"/>
    </source>
</evidence>
<organism evidence="17 18">
    <name type="scientific">Dyadobacter psychrophilus</name>
    <dbReference type="NCBI Taxonomy" id="651661"/>
    <lineage>
        <taxon>Bacteria</taxon>
        <taxon>Pseudomonadati</taxon>
        <taxon>Bacteroidota</taxon>
        <taxon>Cytophagia</taxon>
        <taxon>Cytophagales</taxon>
        <taxon>Spirosomataceae</taxon>
        <taxon>Dyadobacter</taxon>
    </lineage>
</organism>
<evidence type="ECO:0000256" key="1">
    <source>
        <dbReference type="ARBA" id="ARBA00000085"/>
    </source>
</evidence>
<dbReference type="PANTHER" id="PTHR45528">
    <property type="entry name" value="SENSOR HISTIDINE KINASE CPXA"/>
    <property type="match status" value="1"/>
</dbReference>
<evidence type="ECO:0000256" key="9">
    <source>
        <dbReference type="ARBA" id="ARBA00022777"/>
    </source>
</evidence>
<dbReference type="CDD" id="cd06225">
    <property type="entry name" value="HAMP"/>
    <property type="match status" value="1"/>
</dbReference>
<dbReference type="GO" id="GO:0005524">
    <property type="term" value="F:ATP binding"/>
    <property type="evidence" value="ECO:0007669"/>
    <property type="project" value="UniProtKB-KW"/>
</dbReference>
<keyword evidence="8" id="KW-0547">Nucleotide-binding</keyword>
<dbReference type="Pfam" id="PF02518">
    <property type="entry name" value="HATPase_c"/>
    <property type="match status" value="1"/>
</dbReference>
<accession>A0A1T5CKZ6</accession>
<keyword evidence="13 14" id="KW-0472">Membrane</keyword>
<dbReference type="InterPro" id="IPR003660">
    <property type="entry name" value="HAMP_dom"/>
</dbReference>
<sequence length="458" mass="51188">MKIQTKIALIFTMLTSGIIVALSIFIYTFGSESVSNSFYHRLEVRSDIIGHAALQESKSTTSIYYDIKERHLGDLPFEQHHIIKNGEVDKAKKLKEQLPMPPSFYDNIVRKEPARFFKNDTSYVGLNISQGGKTIIILSSAVDLYGLEEIENLKKLLTVGFFISMFFVFTFGKLFSTQVFNPIRRIVSNVKGISAHNLHQRLEVAGSKDEIDDLTHTFNDMLNRLEITFEIQNNFVSNASHEFKTPLTVISGEAQLGLSLDGIPEAAKTSFEVIYHEAGKLEHLANSMLKLAQTGFDGTKEQWSSIRVDELVLSVKEAVDKIIPDNRVEINFDHLPDDEAKLTINGNQTLLTAALSNIVLNSCKYSDNKPVNIIISADEKHSIVEIVDVGIGIPDREIAQIYVPFFRASNTERYKGYGIGLPLANNIIKKHNGTIAVNSQVGTGTSFKIFLPFSQARL</sequence>
<dbReference type="SMART" id="SM00388">
    <property type="entry name" value="HisKA"/>
    <property type="match status" value="1"/>
</dbReference>
<keyword evidence="9 17" id="KW-0418">Kinase</keyword>
<dbReference type="Pfam" id="PF00672">
    <property type="entry name" value="HAMP"/>
    <property type="match status" value="1"/>
</dbReference>
<evidence type="ECO:0000256" key="14">
    <source>
        <dbReference type="SAM" id="Phobius"/>
    </source>
</evidence>
<dbReference type="GO" id="GO:0005886">
    <property type="term" value="C:plasma membrane"/>
    <property type="evidence" value="ECO:0007669"/>
    <property type="project" value="UniProtKB-SubCell"/>
</dbReference>
<evidence type="ECO:0000256" key="2">
    <source>
        <dbReference type="ARBA" id="ARBA00004651"/>
    </source>
</evidence>
<evidence type="ECO:0000313" key="18">
    <source>
        <dbReference type="Proteomes" id="UP000190897"/>
    </source>
</evidence>
<dbReference type="SMART" id="SM00304">
    <property type="entry name" value="HAMP"/>
    <property type="match status" value="1"/>
</dbReference>
<keyword evidence="11 14" id="KW-1133">Transmembrane helix</keyword>
<dbReference type="InterPro" id="IPR005467">
    <property type="entry name" value="His_kinase_dom"/>
</dbReference>
<dbReference type="SMART" id="SM00387">
    <property type="entry name" value="HATPase_c"/>
    <property type="match status" value="1"/>
</dbReference>
<evidence type="ECO:0000256" key="4">
    <source>
        <dbReference type="ARBA" id="ARBA00022475"/>
    </source>
</evidence>
<name>A0A1T5CKZ6_9BACT</name>
<dbReference type="InterPro" id="IPR004358">
    <property type="entry name" value="Sig_transdc_His_kin-like_C"/>
</dbReference>
<keyword evidence="5" id="KW-0597">Phosphoprotein</keyword>
<evidence type="ECO:0000256" key="8">
    <source>
        <dbReference type="ARBA" id="ARBA00022741"/>
    </source>
</evidence>
<dbReference type="PROSITE" id="PS50885">
    <property type="entry name" value="HAMP"/>
    <property type="match status" value="1"/>
</dbReference>
<evidence type="ECO:0000256" key="5">
    <source>
        <dbReference type="ARBA" id="ARBA00022553"/>
    </source>
</evidence>
<proteinExistence type="predicted"/>
<dbReference type="OrthoDB" id="594725at2"/>
<dbReference type="SUPFAM" id="SSF47384">
    <property type="entry name" value="Homodimeric domain of signal transducing histidine kinase"/>
    <property type="match status" value="1"/>
</dbReference>
<dbReference type="AlphaFoldDB" id="A0A1T5CKZ6"/>
<evidence type="ECO:0000259" key="15">
    <source>
        <dbReference type="PROSITE" id="PS50109"/>
    </source>
</evidence>
<evidence type="ECO:0000259" key="16">
    <source>
        <dbReference type="PROSITE" id="PS50885"/>
    </source>
</evidence>
<dbReference type="SUPFAM" id="SSF55874">
    <property type="entry name" value="ATPase domain of HSP90 chaperone/DNA topoisomerase II/histidine kinase"/>
    <property type="match status" value="1"/>
</dbReference>
<keyword evidence="18" id="KW-1185">Reference proteome</keyword>
<dbReference type="PANTHER" id="PTHR45528:SF1">
    <property type="entry name" value="SENSOR HISTIDINE KINASE CPXA"/>
    <property type="match status" value="1"/>
</dbReference>
<evidence type="ECO:0000256" key="12">
    <source>
        <dbReference type="ARBA" id="ARBA00023012"/>
    </source>
</evidence>
<dbReference type="Gene3D" id="1.10.287.130">
    <property type="match status" value="1"/>
</dbReference>
<feature type="domain" description="HAMP" evidence="16">
    <location>
        <begin position="177"/>
        <end position="230"/>
    </location>
</feature>
<dbReference type="InterPro" id="IPR003594">
    <property type="entry name" value="HATPase_dom"/>
</dbReference>
<dbReference type="InterPro" id="IPR003661">
    <property type="entry name" value="HisK_dim/P_dom"/>
</dbReference>
<dbReference type="InterPro" id="IPR036097">
    <property type="entry name" value="HisK_dim/P_sf"/>
</dbReference>
<evidence type="ECO:0000256" key="6">
    <source>
        <dbReference type="ARBA" id="ARBA00022679"/>
    </source>
</evidence>
<keyword evidence="10" id="KW-0067">ATP-binding</keyword>
<keyword evidence="12" id="KW-0902">Two-component regulatory system</keyword>
<reference evidence="18" key="1">
    <citation type="submission" date="2017-02" db="EMBL/GenBank/DDBJ databases">
        <authorList>
            <person name="Varghese N."/>
            <person name="Submissions S."/>
        </authorList>
    </citation>
    <scope>NUCLEOTIDE SEQUENCE [LARGE SCALE GENOMIC DNA]</scope>
    <source>
        <strain evidence="18">DSM 22270</strain>
    </source>
</reference>
<dbReference type="InterPro" id="IPR050398">
    <property type="entry name" value="HssS/ArlS-like"/>
</dbReference>
<dbReference type="CDD" id="cd00082">
    <property type="entry name" value="HisKA"/>
    <property type="match status" value="1"/>
</dbReference>
<dbReference type="Proteomes" id="UP000190897">
    <property type="component" value="Unassembled WGS sequence"/>
</dbReference>
<dbReference type="STRING" id="651661.SAMN05660293_01342"/>
<dbReference type="RefSeq" id="WP_082213815.1">
    <property type="nucleotide sequence ID" value="NZ_FUZA01000001.1"/>
</dbReference>
<gene>
    <name evidence="17" type="ORF">SAMN05660293_01342</name>
</gene>
<dbReference type="EMBL" id="FUZA01000001">
    <property type="protein sequence ID" value="SKB60158.1"/>
    <property type="molecule type" value="Genomic_DNA"/>
</dbReference>
<evidence type="ECO:0000313" key="17">
    <source>
        <dbReference type="EMBL" id="SKB60158.1"/>
    </source>
</evidence>
<feature type="transmembrane region" description="Helical" evidence="14">
    <location>
        <begin position="7"/>
        <end position="29"/>
    </location>
</feature>
<feature type="domain" description="Histidine kinase" evidence="15">
    <location>
        <begin position="238"/>
        <end position="455"/>
    </location>
</feature>
<dbReference type="SUPFAM" id="SSF158472">
    <property type="entry name" value="HAMP domain-like"/>
    <property type="match status" value="1"/>
</dbReference>
<dbReference type="Gene3D" id="6.10.340.10">
    <property type="match status" value="1"/>
</dbReference>